<dbReference type="RefSeq" id="WP_192963374.1">
    <property type="nucleotide sequence ID" value="NZ_LN713926.1"/>
</dbReference>
<proteinExistence type="predicted"/>
<feature type="transmembrane region" description="Helical" evidence="1">
    <location>
        <begin position="15"/>
        <end position="33"/>
    </location>
</feature>
<sequence>MPESAPSPSGPFKQIVHLILVVLVVLYIAKVYLRDPNYRAVEVCYMPYKIAHLVWVDAWGAVVTDDTASLLKHSRDLTGFFKSCTEEASTWTLLRTLGTPD</sequence>
<keyword evidence="1" id="KW-0812">Transmembrane</keyword>
<dbReference type="AlphaFoldDB" id="A0A0G4E4T2"/>
<name>A0A0G4E4T2_PSEFS</name>
<reference evidence="2" key="1">
    <citation type="submission" date="2014-12" db="EMBL/GenBank/DDBJ databases">
        <authorList>
            <person name="Hall J."/>
        </authorList>
    </citation>
    <scope>NUCLEOTIDE SEQUENCE [LARGE SCALE GENOMIC DNA]</scope>
    <source>
        <strain evidence="2">SBW25</strain>
        <plasmid evidence="2">pQBR57</plasmid>
    </source>
</reference>
<evidence type="ECO:0000313" key="2">
    <source>
        <dbReference type="EMBL" id="CEK42184.1"/>
    </source>
</evidence>
<evidence type="ECO:0000256" key="1">
    <source>
        <dbReference type="SAM" id="Phobius"/>
    </source>
</evidence>
<gene>
    <name evidence="2" type="ORF">PQBR57_0231</name>
</gene>
<protein>
    <submittedName>
        <fullName evidence="2">Uncharacterized protein</fullName>
    </submittedName>
</protein>
<geneLocation type="plasmid" evidence="2">
    <name>pQBR57</name>
</geneLocation>
<reference evidence="2" key="2">
    <citation type="submission" date="2015-06" db="EMBL/GenBank/DDBJ databases">
        <title>Environmentally co-occuring mercury resistance plasmids are genetically and phenotypically diverse and confer variable context-dependent fitness effects.</title>
        <authorList>
            <person name="Hall J.P.J."/>
            <person name="Harrison E."/>
            <person name="Lilley A.K."/>
            <person name="Paterson S."/>
            <person name="Spiers A.J."/>
            <person name="Brockhurst M.A."/>
        </authorList>
    </citation>
    <scope>NUCLEOTIDE SEQUENCE [LARGE SCALE GENOMIC DNA]</scope>
    <source>
        <strain evidence="2">SBW25</strain>
        <plasmid evidence="2">pQBR57</plasmid>
    </source>
</reference>
<dbReference type="EMBL" id="LN713926">
    <property type="protein sequence ID" value="CEK42184.1"/>
    <property type="molecule type" value="Genomic_DNA"/>
</dbReference>
<keyword evidence="1" id="KW-1133">Transmembrane helix</keyword>
<keyword evidence="2" id="KW-0614">Plasmid</keyword>
<organism evidence="2">
    <name type="scientific">Pseudomonas fluorescens (strain SBW25)</name>
    <dbReference type="NCBI Taxonomy" id="216595"/>
    <lineage>
        <taxon>Bacteria</taxon>
        <taxon>Pseudomonadati</taxon>
        <taxon>Pseudomonadota</taxon>
        <taxon>Gammaproteobacteria</taxon>
        <taxon>Pseudomonadales</taxon>
        <taxon>Pseudomonadaceae</taxon>
        <taxon>Pseudomonas</taxon>
    </lineage>
</organism>
<accession>A0A0G4E4T2</accession>
<keyword evidence="1" id="KW-0472">Membrane</keyword>